<keyword evidence="6" id="KW-1185">Reference proteome</keyword>
<evidence type="ECO:0000313" key="5">
    <source>
        <dbReference type="EMBL" id="TRY99719.1"/>
    </source>
</evidence>
<dbReference type="OrthoDB" id="9945899at2759"/>
<evidence type="ECO:0000256" key="2">
    <source>
        <dbReference type="ARBA" id="ARBA00023157"/>
    </source>
</evidence>
<gene>
    <name evidence="5" type="ORF">DNTS_016534</name>
</gene>
<name>A0A553RC09_9TELE</name>
<keyword evidence="2" id="KW-1015">Disulfide bond</keyword>
<dbReference type="AlphaFoldDB" id="A0A553RC09"/>
<dbReference type="Gene3D" id="2.60.40.10">
    <property type="entry name" value="Immunoglobulins"/>
    <property type="match status" value="1"/>
</dbReference>
<reference evidence="5 6" key="1">
    <citation type="journal article" date="2019" name="Sci. Data">
        <title>Hybrid genome assembly and annotation of Danionella translucida.</title>
        <authorList>
            <person name="Kadobianskyi M."/>
            <person name="Schulze L."/>
            <person name="Schuelke M."/>
            <person name="Judkewitz B."/>
        </authorList>
    </citation>
    <scope>NUCLEOTIDE SEQUENCE [LARGE SCALE GENOMIC DNA]</scope>
    <source>
        <strain evidence="5 6">Bolton</strain>
    </source>
</reference>
<evidence type="ECO:0000256" key="1">
    <source>
        <dbReference type="ARBA" id="ARBA00022729"/>
    </source>
</evidence>
<evidence type="ECO:0000256" key="4">
    <source>
        <dbReference type="SAM" id="MobiDB-lite"/>
    </source>
</evidence>
<dbReference type="InterPro" id="IPR013783">
    <property type="entry name" value="Ig-like_fold"/>
</dbReference>
<organism evidence="5 6">
    <name type="scientific">Danionella cerebrum</name>
    <dbReference type="NCBI Taxonomy" id="2873325"/>
    <lineage>
        <taxon>Eukaryota</taxon>
        <taxon>Metazoa</taxon>
        <taxon>Chordata</taxon>
        <taxon>Craniata</taxon>
        <taxon>Vertebrata</taxon>
        <taxon>Euteleostomi</taxon>
        <taxon>Actinopterygii</taxon>
        <taxon>Neopterygii</taxon>
        <taxon>Teleostei</taxon>
        <taxon>Ostariophysi</taxon>
        <taxon>Cypriniformes</taxon>
        <taxon>Danionidae</taxon>
        <taxon>Danioninae</taxon>
        <taxon>Danionella</taxon>
    </lineage>
</organism>
<dbReference type="PANTHER" id="PTHR48485">
    <property type="entry name" value="INTERLEUKIN-12 SUBUNIT BETA-RELATED"/>
    <property type="match status" value="1"/>
</dbReference>
<feature type="region of interest" description="Disordered" evidence="4">
    <location>
        <begin position="196"/>
        <end position="228"/>
    </location>
</feature>
<proteinExistence type="predicted"/>
<keyword evidence="1" id="KW-0732">Signal</keyword>
<feature type="non-terminal residue" evidence="5">
    <location>
        <position position="1"/>
    </location>
</feature>
<feature type="region of interest" description="Disordered" evidence="4">
    <location>
        <begin position="1"/>
        <end position="42"/>
    </location>
</feature>
<evidence type="ECO:0000313" key="6">
    <source>
        <dbReference type="Proteomes" id="UP000316079"/>
    </source>
</evidence>
<accession>A0A553RC09</accession>
<dbReference type="EMBL" id="SRMA01025046">
    <property type="protein sequence ID" value="TRY99719.1"/>
    <property type="molecule type" value="Genomic_DNA"/>
</dbReference>
<sequence>EPEPVTWMLSSGSLRNKRRPSTDRGQLFDADSDSTNYSEVEVGEKHSTMTLTCQTNKENIRWRRQDSDETVEITESELQKLNGSTLTLSDLQEDQIVKPGNPKISICGVNKEGTDQQLTNVKVTPATTWPQPYSFFPLEHQIEYQNRHDGKLETIQKECSRIRVHGLVRKLRARSRDLLLRSQWSEWTSWINASNNGSKVERNKTRHKKKQPHKKHQKRLKKCQKRHN</sequence>
<dbReference type="Proteomes" id="UP000316079">
    <property type="component" value="Unassembled WGS sequence"/>
</dbReference>
<dbReference type="PANTHER" id="PTHR48485:SF3">
    <property type="entry name" value="INTERLEUKIN-12 SUBUNIT BETA"/>
    <property type="match status" value="1"/>
</dbReference>
<evidence type="ECO:0000256" key="3">
    <source>
        <dbReference type="ARBA" id="ARBA00023180"/>
    </source>
</evidence>
<comment type="caution">
    <text evidence="5">The sequence shown here is derived from an EMBL/GenBank/DDBJ whole genome shotgun (WGS) entry which is preliminary data.</text>
</comment>
<dbReference type="InterPro" id="IPR050676">
    <property type="entry name" value="IL-12"/>
</dbReference>
<feature type="compositionally biased region" description="Basic residues" evidence="4">
    <location>
        <begin position="204"/>
        <end position="228"/>
    </location>
</feature>
<protein>
    <recommendedName>
        <fullName evidence="7">Ig-like domain-containing protein</fullName>
    </recommendedName>
</protein>
<evidence type="ECO:0008006" key="7">
    <source>
        <dbReference type="Google" id="ProtNLM"/>
    </source>
</evidence>
<keyword evidence="3" id="KW-0325">Glycoprotein</keyword>